<dbReference type="AlphaFoldDB" id="A0A4Y8AW33"/>
<evidence type="ECO:0000259" key="5">
    <source>
        <dbReference type="Pfam" id="PF04542"/>
    </source>
</evidence>
<dbReference type="InterPro" id="IPR014327">
    <property type="entry name" value="RNA_pol_sigma70_bacteroid"/>
</dbReference>
<dbReference type="SUPFAM" id="SSF88946">
    <property type="entry name" value="Sigma2 domain of RNA polymerase sigma factors"/>
    <property type="match status" value="1"/>
</dbReference>
<dbReference type="Gene3D" id="1.10.10.10">
    <property type="entry name" value="Winged helix-like DNA-binding domain superfamily/Winged helix DNA-binding domain"/>
    <property type="match status" value="1"/>
</dbReference>
<evidence type="ECO:0000256" key="2">
    <source>
        <dbReference type="ARBA" id="ARBA00023015"/>
    </source>
</evidence>
<dbReference type="Proteomes" id="UP000298517">
    <property type="component" value="Unassembled WGS sequence"/>
</dbReference>
<evidence type="ECO:0000256" key="1">
    <source>
        <dbReference type="ARBA" id="ARBA00010641"/>
    </source>
</evidence>
<dbReference type="CDD" id="cd06171">
    <property type="entry name" value="Sigma70_r4"/>
    <property type="match status" value="1"/>
</dbReference>
<keyword evidence="3" id="KW-0731">Sigma factor</keyword>
<dbReference type="InterPro" id="IPR013325">
    <property type="entry name" value="RNA_pol_sigma_r2"/>
</dbReference>
<dbReference type="PANTHER" id="PTHR43133:SF46">
    <property type="entry name" value="RNA POLYMERASE SIGMA-70 FACTOR ECF SUBFAMILY"/>
    <property type="match status" value="1"/>
</dbReference>
<dbReference type="InterPro" id="IPR013324">
    <property type="entry name" value="RNA_pol_sigma_r3/r4-like"/>
</dbReference>
<evidence type="ECO:0000256" key="3">
    <source>
        <dbReference type="ARBA" id="ARBA00023082"/>
    </source>
</evidence>
<comment type="similarity">
    <text evidence="1">Belongs to the sigma-70 factor family. ECF subfamily.</text>
</comment>
<evidence type="ECO:0000313" key="7">
    <source>
        <dbReference type="EMBL" id="TEW76727.1"/>
    </source>
</evidence>
<keyword evidence="8" id="KW-1185">Reference proteome</keyword>
<accession>A0A4Y8AW33</accession>
<dbReference type="InterPro" id="IPR036388">
    <property type="entry name" value="WH-like_DNA-bd_sf"/>
</dbReference>
<dbReference type="NCBIfam" id="TIGR02985">
    <property type="entry name" value="Sig70_bacteroi1"/>
    <property type="match status" value="1"/>
</dbReference>
<comment type="caution">
    <text evidence="7">The sequence shown here is derived from an EMBL/GenBank/DDBJ whole genome shotgun (WGS) entry which is preliminary data.</text>
</comment>
<keyword evidence="2" id="KW-0805">Transcription regulation</keyword>
<dbReference type="GO" id="GO:0003677">
    <property type="term" value="F:DNA binding"/>
    <property type="evidence" value="ECO:0007669"/>
    <property type="project" value="InterPro"/>
</dbReference>
<dbReference type="GO" id="GO:0006352">
    <property type="term" value="P:DNA-templated transcription initiation"/>
    <property type="evidence" value="ECO:0007669"/>
    <property type="project" value="InterPro"/>
</dbReference>
<name>A0A4Y8AW33_9FLAO</name>
<sequence length="201" mass="24221">MCKNKFQSLSIHQNYTELFTKIKNDDIKAYESVYRIFYNKLCRYLSNFCSEKTIVEDIVQDVLIKLWVKRREIEINTSLESYLYKAAYFSFLDYYRKHKRINENLEQIRYSLVNEIESEIAENNEKQMKILHTAIETLPNRCKEIFMLNKYEGYRYKEIAEHLNLSVKTVENQMGRAFSIIRKYINSATISLLFYSFLQSI</sequence>
<dbReference type="GO" id="GO:0016987">
    <property type="term" value="F:sigma factor activity"/>
    <property type="evidence" value="ECO:0007669"/>
    <property type="project" value="UniProtKB-KW"/>
</dbReference>
<feature type="domain" description="RNA polymerase sigma factor 70 region 4 type 2" evidence="6">
    <location>
        <begin position="130"/>
        <end position="177"/>
    </location>
</feature>
<dbReference type="SUPFAM" id="SSF88659">
    <property type="entry name" value="Sigma3 and sigma4 domains of RNA polymerase sigma factors"/>
    <property type="match status" value="1"/>
</dbReference>
<evidence type="ECO:0000313" key="8">
    <source>
        <dbReference type="Proteomes" id="UP000298517"/>
    </source>
</evidence>
<reference evidence="7 8" key="1">
    <citation type="journal article" date="2011" name="J. Microbiol.">
        <title>Gramella jeungdoensis sp. nov., isolated from a solar saltern in Korea.</title>
        <authorList>
            <person name="Joung Y."/>
            <person name="Kim H."/>
            <person name="Jang T."/>
            <person name="Ahn T.S."/>
            <person name="Joh K."/>
        </authorList>
    </citation>
    <scope>NUCLEOTIDE SEQUENCE [LARGE SCALE GENOMIC DNA]</scope>
    <source>
        <strain evidence="7 8">KCTC 23123</strain>
    </source>
</reference>
<gene>
    <name evidence="7" type="ORF">E2488_02435</name>
</gene>
<organism evidence="7 8">
    <name type="scientific">Gramella jeungdoensis</name>
    <dbReference type="NCBI Taxonomy" id="708091"/>
    <lineage>
        <taxon>Bacteria</taxon>
        <taxon>Pseudomonadati</taxon>
        <taxon>Bacteroidota</taxon>
        <taxon>Flavobacteriia</taxon>
        <taxon>Flavobacteriales</taxon>
        <taxon>Flavobacteriaceae</taxon>
        <taxon>Christiangramia</taxon>
    </lineage>
</organism>
<dbReference type="InterPro" id="IPR007627">
    <property type="entry name" value="RNA_pol_sigma70_r2"/>
</dbReference>
<dbReference type="EMBL" id="SNQI01000001">
    <property type="protein sequence ID" value="TEW76727.1"/>
    <property type="molecule type" value="Genomic_DNA"/>
</dbReference>
<feature type="domain" description="RNA polymerase sigma-70 region 2" evidence="5">
    <location>
        <begin position="34"/>
        <end position="100"/>
    </location>
</feature>
<proteinExistence type="inferred from homology"/>
<dbReference type="Pfam" id="PF08281">
    <property type="entry name" value="Sigma70_r4_2"/>
    <property type="match status" value="1"/>
</dbReference>
<dbReference type="InterPro" id="IPR039425">
    <property type="entry name" value="RNA_pol_sigma-70-like"/>
</dbReference>
<evidence type="ECO:0000259" key="6">
    <source>
        <dbReference type="Pfam" id="PF08281"/>
    </source>
</evidence>
<evidence type="ECO:0000256" key="4">
    <source>
        <dbReference type="ARBA" id="ARBA00023163"/>
    </source>
</evidence>
<dbReference type="Gene3D" id="1.10.1740.10">
    <property type="match status" value="1"/>
</dbReference>
<dbReference type="InterPro" id="IPR013249">
    <property type="entry name" value="RNA_pol_sigma70_r4_t2"/>
</dbReference>
<dbReference type="PANTHER" id="PTHR43133">
    <property type="entry name" value="RNA POLYMERASE ECF-TYPE SIGMA FACTO"/>
    <property type="match status" value="1"/>
</dbReference>
<dbReference type="Pfam" id="PF04542">
    <property type="entry name" value="Sigma70_r2"/>
    <property type="match status" value="1"/>
</dbReference>
<dbReference type="NCBIfam" id="TIGR02937">
    <property type="entry name" value="sigma70-ECF"/>
    <property type="match status" value="1"/>
</dbReference>
<keyword evidence="4" id="KW-0804">Transcription</keyword>
<protein>
    <submittedName>
        <fullName evidence="7">RNA polymerase sigma-70 factor</fullName>
    </submittedName>
</protein>
<dbReference type="InterPro" id="IPR014284">
    <property type="entry name" value="RNA_pol_sigma-70_dom"/>
</dbReference>